<dbReference type="EMBL" id="OB793922">
    <property type="protein sequence ID" value="CAD7429000.1"/>
    <property type="molecule type" value="Genomic_DNA"/>
</dbReference>
<dbReference type="SUPFAM" id="SSF52058">
    <property type="entry name" value="L domain-like"/>
    <property type="match status" value="2"/>
</dbReference>
<dbReference type="InterPro" id="IPR001611">
    <property type="entry name" value="Leu-rich_rpt"/>
</dbReference>
<dbReference type="InterPro" id="IPR052595">
    <property type="entry name" value="LRRC69/RLP"/>
</dbReference>
<dbReference type="PANTHER" id="PTHR48057:SF7">
    <property type="entry name" value="LEUCINE-RICH REPEAT SERINE_THREONINE-PROTEIN KINASE 1"/>
    <property type="match status" value="1"/>
</dbReference>
<name>A0A7R9E8H1_9NEOP</name>
<dbReference type="AlphaFoldDB" id="A0A7R9E8H1"/>
<dbReference type="FunFam" id="3.80.10.10:FF:000193">
    <property type="entry name" value="Leucine-rich repeat-containing protein 40"/>
    <property type="match status" value="1"/>
</dbReference>
<dbReference type="PRINTS" id="PR00019">
    <property type="entry name" value="LEURICHRPT"/>
</dbReference>
<sequence>MLSYGQVHNRLCSILWVGQRCNRGYCLVCQCRTRPGVPTFETHIPATTRQNPLSLLTVNCLFQVPGKVWSLNQLDEAEVRMLETDLDAEDEDKWWSHLPLSSLDLSSNALKVIPANIKHLDTLTVLNLQDNSVDSLPREIGSLSKLTRLHLSRNKLRSLPSQFYQLRNLRHLVLSHNQLEELGEDLGDLVMMETLDLSHNSLSNIPAGTGFLTRLTQLNLSHNQLADFPPDLTSLPVLVQLDISHNQLPMLPPLGDLRKLEILYLQYNCLADMPDMLGCVALKELHLGRNNISVSSHSGPWSATLTMLTTCVTQADSPRGKSALGAVSPLTPSRISELNVETIESLGHVRVLSLRDNKLSVLPEEINILQHLVRLDLVNNSLTTLPRCLGFLPHLQNLQVEGNPLRSVRSDIVQCGTVRLMKFLRERAEGGEGVPRPGSREGIGVVSDFPDRYAMRSCRSLNIASKELGSVPISVFEEAREAEVTSVDLSKNCLSQIPDGLFCLSDKLTDLNLSCNSLTSVPKEIVKLWHLQYLALDRNMLTDLPQDLATMDKLRELVLSYNKFQDIPECVYDLQGLEILAIRGNKLAAISVPGLARLKRLAVLDLADNNISQVPPQLGNLTQLRTLELAGNGFRQPRHAILEKGTHFVLAYLRDRIPSGP</sequence>
<evidence type="ECO:0000256" key="2">
    <source>
        <dbReference type="ARBA" id="ARBA00022737"/>
    </source>
</evidence>
<dbReference type="InterPro" id="IPR055414">
    <property type="entry name" value="LRR_R13L4/SHOC2-like"/>
</dbReference>
<accession>A0A7R9E8H1</accession>
<dbReference type="InterPro" id="IPR032675">
    <property type="entry name" value="LRR_dom_sf"/>
</dbReference>
<dbReference type="SMART" id="SM00369">
    <property type="entry name" value="LRR_TYP"/>
    <property type="match status" value="16"/>
</dbReference>
<reference evidence="4" key="1">
    <citation type="submission" date="2020-11" db="EMBL/GenBank/DDBJ databases">
        <authorList>
            <person name="Tran Van P."/>
        </authorList>
    </citation>
    <scope>NUCLEOTIDE SEQUENCE</scope>
</reference>
<gene>
    <name evidence="4" type="ORF">TMSB3V08_LOCUS5789</name>
</gene>
<dbReference type="PROSITE" id="PS51450">
    <property type="entry name" value="LRR"/>
    <property type="match status" value="7"/>
</dbReference>
<dbReference type="FunFam" id="3.80.10.10:FF:000116">
    <property type="entry name" value="Leucine-rich repeat-containing protein 40"/>
    <property type="match status" value="1"/>
</dbReference>
<organism evidence="4">
    <name type="scientific">Timema monikensis</name>
    <dbReference type="NCBI Taxonomy" id="170555"/>
    <lineage>
        <taxon>Eukaryota</taxon>
        <taxon>Metazoa</taxon>
        <taxon>Ecdysozoa</taxon>
        <taxon>Arthropoda</taxon>
        <taxon>Hexapoda</taxon>
        <taxon>Insecta</taxon>
        <taxon>Pterygota</taxon>
        <taxon>Neoptera</taxon>
        <taxon>Polyneoptera</taxon>
        <taxon>Phasmatodea</taxon>
        <taxon>Timematodea</taxon>
        <taxon>Timematoidea</taxon>
        <taxon>Timematidae</taxon>
        <taxon>Timema</taxon>
    </lineage>
</organism>
<dbReference type="Pfam" id="PF13855">
    <property type="entry name" value="LRR_8"/>
    <property type="match status" value="1"/>
</dbReference>
<dbReference type="InterPro" id="IPR003591">
    <property type="entry name" value="Leu-rich_rpt_typical-subtyp"/>
</dbReference>
<dbReference type="Gene3D" id="3.80.10.10">
    <property type="entry name" value="Ribonuclease Inhibitor"/>
    <property type="match status" value="5"/>
</dbReference>
<evidence type="ECO:0000256" key="1">
    <source>
        <dbReference type="ARBA" id="ARBA00022614"/>
    </source>
</evidence>
<proteinExistence type="predicted"/>
<dbReference type="PANTHER" id="PTHR48057">
    <property type="entry name" value="LEUCINE-RICH REPEAT SERINE/THREONINE-PROTEIN KINASE 1"/>
    <property type="match status" value="1"/>
</dbReference>
<dbReference type="SMART" id="SM00364">
    <property type="entry name" value="LRR_BAC"/>
    <property type="match status" value="12"/>
</dbReference>
<evidence type="ECO:0000313" key="4">
    <source>
        <dbReference type="EMBL" id="CAD7429000.1"/>
    </source>
</evidence>
<feature type="domain" description="Disease resistance R13L4/SHOC-2-like LRR" evidence="3">
    <location>
        <begin position="519"/>
        <end position="630"/>
    </location>
</feature>
<feature type="domain" description="Disease resistance R13L4/SHOC-2-like LRR" evidence="3">
    <location>
        <begin position="164"/>
        <end position="267"/>
    </location>
</feature>
<evidence type="ECO:0000259" key="3">
    <source>
        <dbReference type="Pfam" id="PF23598"/>
    </source>
</evidence>
<dbReference type="Pfam" id="PF23598">
    <property type="entry name" value="LRR_14"/>
    <property type="match status" value="2"/>
</dbReference>
<keyword evidence="2" id="KW-0677">Repeat</keyword>
<protein>
    <recommendedName>
        <fullName evidence="3">Disease resistance R13L4/SHOC-2-like LRR domain-containing protein</fullName>
    </recommendedName>
</protein>
<keyword evidence="1" id="KW-0433">Leucine-rich repeat</keyword>